<dbReference type="SUPFAM" id="SSF52777">
    <property type="entry name" value="CoA-dependent acyltransferases"/>
    <property type="match status" value="1"/>
</dbReference>
<dbReference type="Pfam" id="PF00550">
    <property type="entry name" value="PP-binding"/>
    <property type="match status" value="1"/>
</dbReference>
<dbReference type="Pfam" id="PF00975">
    <property type="entry name" value="Thioesterase"/>
    <property type="match status" value="1"/>
</dbReference>
<dbReference type="EMBL" id="JBGFUD010000108">
    <property type="protein sequence ID" value="MFH4973693.1"/>
    <property type="molecule type" value="Genomic_DNA"/>
</dbReference>
<evidence type="ECO:0000256" key="1">
    <source>
        <dbReference type="ARBA" id="ARBA00012480"/>
    </source>
</evidence>
<dbReference type="EC" id="3.1.2.14" evidence="1"/>
<name>A0ABD6EAC7_9BILA</name>
<dbReference type="SUPFAM" id="SSF47336">
    <property type="entry name" value="ACP-like"/>
    <property type="match status" value="1"/>
</dbReference>
<proteinExistence type="predicted"/>
<dbReference type="Gene3D" id="1.10.1200.10">
    <property type="entry name" value="ACP-like"/>
    <property type="match status" value="1"/>
</dbReference>
<feature type="domain" description="Carrier" evidence="2">
    <location>
        <begin position="236"/>
        <end position="311"/>
    </location>
</feature>
<organism evidence="3 4">
    <name type="scientific">Gnathostoma spinigerum</name>
    <dbReference type="NCBI Taxonomy" id="75299"/>
    <lineage>
        <taxon>Eukaryota</taxon>
        <taxon>Metazoa</taxon>
        <taxon>Ecdysozoa</taxon>
        <taxon>Nematoda</taxon>
        <taxon>Chromadorea</taxon>
        <taxon>Rhabditida</taxon>
        <taxon>Spirurina</taxon>
        <taxon>Gnathostomatomorpha</taxon>
        <taxon>Gnathostomatoidea</taxon>
        <taxon>Gnathostomatidae</taxon>
        <taxon>Gnathostoma</taxon>
    </lineage>
</organism>
<evidence type="ECO:0000313" key="3">
    <source>
        <dbReference type="EMBL" id="MFH4973693.1"/>
    </source>
</evidence>
<dbReference type="SUPFAM" id="SSF53474">
    <property type="entry name" value="alpha/beta-Hydrolases"/>
    <property type="match status" value="1"/>
</dbReference>
<keyword evidence="4" id="KW-1185">Reference proteome</keyword>
<comment type="caution">
    <text evidence="3">The sequence shown here is derived from an EMBL/GenBank/DDBJ whole genome shotgun (WGS) entry which is preliminary data.</text>
</comment>
<dbReference type="InterPro" id="IPR029058">
    <property type="entry name" value="AB_hydrolase_fold"/>
</dbReference>
<dbReference type="InterPro" id="IPR036736">
    <property type="entry name" value="ACP-like_sf"/>
</dbReference>
<dbReference type="GO" id="GO:0016297">
    <property type="term" value="F:fatty acyl-[ACP] hydrolase activity"/>
    <property type="evidence" value="ECO:0007669"/>
    <property type="project" value="UniProtKB-EC"/>
</dbReference>
<dbReference type="InterPro" id="IPR001242">
    <property type="entry name" value="Condensation_dom"/>
</dbReference>
<reference evidence="3 4" key="1">
    <citation type="submission" date="2024-08" db="EMBL/GenBank/DDBJ databases">
        <title>Gnathostoma spinigerum genome.</title>
        <authorList>
            <person name="Gonzalez-Bertolin B."/>
            <person name="Monzon S."/>
            <person name="Zaballos A."/>
            <person name="Jimenez P."/>
            <person name="Dekumyoy P."/>
            <person name="Varona S."/>
            <person name="Cuesta I."/>
            <person name="Sumanam S."/>
            <person name="Adisakwattana P."/>
            <person name="Gasser R.B."/>
            <person name="Hernandez-Gonzalez A."/>
            <person name="Young N.D."/>
            <person name="Perteguer M.J."/>
        </authorList>
    </citation>
    <scope>NUCLEOTIDE SEQUENCE [LARGE SCALE GENOMIC DNA]</scope>
    <source>
        <strain evidence="3">AL3</strain>
        <tissue evidence="3">Liver</tissue>
    </source>
</reference>
<dbReference type="PROSITE" id="PS50075">
    <property type="entry name" value="CARRIER"/>
    <property type="match status" value="1"/>
</dbReference>
<evidence type="ECO:0000313" key="4">
    <source>
        <dbReference type="Proteomes" id="UP001608902"/>
    </source>
</evidence>
<dbReference type="Proteomes" id="UP001608902">
    <property type="component" value="Unassembled WGS sequence"/>
</dbReference>
<gene>
    <name evidence="3" type="ORF">AB6A40_000402</name>
</gene>
<dbReference type="PANTHER" id="PTHR45527:SF1">
    <property type="entry name" value="FATTY ACID SYNTHASE"/>
    <property type="match status" value="1"/>
</dbReference>
<evidence type="ECO:0000259" key="2">
    <source>
        <dbReference type="PROSITE" id="PS50075"/>
    </source>
</evidence>
<dbReference type="Gene3D" id="3.30.559.10">
    <property type="entry name" value="Chloramphenicol acetyltransferase-like domain"/>
    <property type="match status" value="1"/>
</dbReference>
<accession>A0ABD6EAC7</accession>
<dbReference type="PANTHER" id="PTHR45527">
    <property type="entry name" value="NONRIBOSOMAL PEPTIDE SYNTHETASE"/>
    <property type="match status" value="1"/>
</dbReference>
<dbReference type="AlphaFoldDB" id="A0ABD6EAC7"/>
<dbReference type="InterPro" id="IPR009081">
    <property type="entry name" value="PP-bd_ACP"/>
</dbReference>
<dbReference type="Gene3D" id="3.30.559.30">
    <property type="entry name" value="Nonribosomal peptide synthetase, condensation domain"/>
    <property type="match status" value="1"/>
</dbReference>
<dbReference type="Gene3D" id="3.40.50.1820">
    <property type="entry name" value="alpha/beta hydrolase"/>
    <property type="match status" value="1"/>
</dbReference>
<dbReference type="Pfam" id="PF00668">
    <property type="entry name" value="Condensation"/>
    <property type="match status" value="1"/>
</dbReference>
<dbReference type="InterPro" id="IPR023213">
    <property type="entry name" value="CAT-like_dom_sf"/>
</dbReference>
<protein>
    <recommendedName>
        <fullName evidence="1">oleoyl-[acyl-carrier-protein] hydrolase</fullName>
        <ecNumber evidence="1">3.1.2.14</ecNumber>
    </recommendedName>
</protein>
<sequence length="565" mass="64120">MGEKFVSDLHFLLEEVRSSLFGILLSIFSLTVHHMIGDHPLSIISPAANRNYKTNEIVGNFLNNLIFVSIKKPDASLEDYLQTFSQQITQFTKYVRVPYSLLVGQLRKKGTIDKTSVLSEILFNCRYDIEDNNSVTIPSSKAGNPQMRSMGYMIEFHVDSTSSTLHCLLRVHSTIGSLISVDNFEKTFLQNAKELLSLFGRRRAEAKPIREVETLLSSKDVCQSDALFISDAVLEERSESVDISLRKLWTKCLEHDEFTETDSFFLVGGDSLMCLRLQKLIKHKWHVELRLDEIIECDNFYRMVALIESRIWSSKAKLQSQVIVRINSTLNKRLLMVFFHPLIGGAILPYSTLMHSIRMQSQDISFIGVQHPNTFNLSVDSSKVPSSIEGLCSLYANHLSIIIRDYFEVIFTGASLGGILAYQTYRSLKKLHKHISRIILIDSRAQCSESTLISKSQHQQQMTKIIEEYLESEGVSDQNDDTVKMAMVENAWSLLTMLVRYKPEKDTSVNVHLLKASKESGDYGWSDLCVVNVVPIAGDHSTMMNRRNSDQLAGVILKIISEKNI</sequence>
<dbReference type="InterPro" id="IPR001031">
    <property type="entry name" value="Thioesterase"/>
</dbReference>